<comment type="subcellular location">
    <subcellularLocation>
        <location evidence="1">Membrane</location>
        <topology evidence="1">Multi-pass membrane protein</topology>
    </subcellularLocation>
</comment>
<feature type="transmembrane region" description="Helical" evidence="6">
    <location>
        <begin position="96"/>
        <end position="118"/>
    </location>
</feature>
<name>A0ABP0TX67_9BRYO</name>
<dbReference type="InterPro" id="IPR018499">
    <property type="entry name" value="Tetraspanin/Peripherin"/>
</dbReference>
<dbReference type="Pfam" id="PF00335">
    <property type="entry name" value="Tetraspanin"/>
    <property type="match status" value="1"/>
</dbReference>
<keyword evidence="3 6" id="KW-1133">Transmembrane helix</keyword>
<gene>
    <name evidence="7" type="ORF">CSSPTR1EN2_LOCUS8689</name>
</gene>
<sequence length="302" mass="33060">MGCQGCLQCTLKLLNFMVTLVGAYMVLYGLWMLKEWHSQLPPEPPAPALPPSPTPVPSPTPSPSPILPPILPPVLPPVPVPSSEPTSAPSSVPDPLFIYAFLGAGIITCLVTCTGHIAAETSQGFCLSCYTCLQVVLLMAQFALAGYLFFDHHWREDIPDDPTGELDKVEAFVEDNLNICKWVALAVVGMEILGLFFAMILRAVSSNARRTGYDSDDDYLAPRSNGRQPLLNRQVNQSNPATTPGSTADNRPVRNDAWSTRMREKYGLDTSEFPQNPSESRRSVQQNSAPPTEEKQSRCTIM</sequence>
<evidence type="ECO:0000256" key="6">
    <source>
        <dbReference type="SAM" id="Phobius"/>
    </source>
</evidence>
<feature type="compositionally biased region" description="Basic and acidic residues" evidence="5">
    <location>
        <begin position="292"/>
        <end position="302"/>
    </location>
</feature>
<reference evidence="7" key="1">
    <citation type="submission" date="2024-02" db="EMBL/GenBank/DDBJ databases">
        <authorList>
            <consortium name="ELIXIR-Norway"/>
            <consortium name="Elixir Norway"/>
        </authorList>
    </citation>
    <scope>NUCLEOTIDE SEQUENCE</scope>
</reference>
<evidence type="ECO:0000256" key="3">
    <source>
        <dbReference type="ARBA" id="ARBA00022989"/>
    </source>
</evidence>
<keyword evidence="2 6" id="KW-0812">Transmembrane</keyword>
<evidence type="ECO:0000256" key="4">
    <source>
        <dbReference type="ARBA" id="ARBA00023136"/>
    </source>
</evidence>
<feature type="transmembrane region" description="Helical" evidence="6">
    <location>
        <begin position="125"/>
        <end position="150"/>
    </location>
</feature>
<feature type="region of interest" description="Disordered" evidence="5">
    <location>
        <begin position="210"/>
        <end position="302"/>
    </location>
</feature>
<evidence type="ECO:0000313" key="8">
    <source>
        <dbReference type="Proteomes" id="UP001497512"/>
    </source>
</evidence>
<feature type="compositionally biased region" description="Polar residues" evidence="5">
    <location>
        <begin position="272"/>
        <end position="290"/>
    </location>
</feature>
<evidence type="ECO:0000313" key="7">
    <source>
        <dbReference type="EMBL" id="CAK9207119.1"/>
    </source>
</evidence>
<dbReference type="EMBL" id="OZ019907">
    <property type="protein sequence ID" value="CAK9207119.1"/>
    <property type="molecule type" value="Genomic_DNA"/>
</dbReference>
<proteinExistence type="predicted"/>
<evidence type="ECO:0000256" key="5">
    <source>
        <dbReference type="SAM" id="MobiDB-lite"/>
    </source>
</evidence>
<feature type="transmembrane region" description="Helical" evidence="6">
    <location>
        <begin position="12"/>
        <end position="33"/>
    </location>
</feature>
<keyword evidence="8" id="KW-1185">Reference proteome</keyword>
<organism evidence="7 8">
    <name type="scientific">Sphagnum troendelagicum</name>
    <dbReference type="NCBI Taxonomy" id="128251"/>
    <lineage>
        <taxon>Eukaryota</taxon>
        <taxon>Viridiplantae</taxon>
        <taxon>Streptophyta</taxon>
        <taxon>Embryophyta</taxon>
        <taxon>Bryophyta</taxon>
        <taxon>Sphagnophytina</taxon>
        <taxon>Sphagnopsida</taxon>
        <taxon>Sphagnales</taxon>
        <taxon>Sphagnaceae</taxon>
        <taxon>Sphagnum</taxon>
    </lineage>
</organism>
<dbReference type="Proteomes" id="UP001497512">
    <property type="component" value="Chromosome 15"/>
</dbReference>
<protein>
    <submittedName>
        <fullName evidence="7">Uncharacterized protein</fullName>
    </submittedName>
</protein>
<evidence type="ECO:0000256" key="1">
    <source>
        <dbReference type="ARBA" id="ARBA00004141"/>
    </source>
</evidence>
<keyword evidence="4 6" id="KW-0472">Membrane</keyword>
<feature type="transmembrane region" description="Helical" evidence="6">
    <location>
        <begin position="182"/>
        <end position="201"/>
    </location>
</feature>
<evidence type="ECO:0000256" key="2">
    <source>
        <dbReference type="ARBA" id="ARBA00022692"/>
    </source>
</evidence>
<accession>A0ABP0TX67</accession>
<feature type="compositionally biased region" description="Polar residues" evidence="5">
    <location>
        <begin position="225"/>
        <end position="249"/>
    </location>
</feature>